<dbReference type="InterPro" id="IPR050216">
    <property type="entry name" value="LRR_domain-containing"/>
</dbReference>
<evidence type="ECO:0000313" key="4">
    <source>
        <dbReference type="Proteomes" id="UP001295423"/>
    </source>
</evidence>
<name>A0AAD2JHX4_9STRA</name>
<dbReference type="PANTHER" id="PTHR48051:SF1">
    <property type="entry name" value="RAS SUPPRESSOR PROTEIN 1"/>
    <property type="match status" value="1"/>
</dbReference>
<gene>
    <name evidence="3" type="ORF">CYCCA115_LOCUS13718</name>
</gene>
<reference evidence="3" key="1">
    <citation type="submission" date="2023-08" db="EMBL/GenBank/DDBJ databases">
        <authorList>
            <person name="Audoor S."/>
            <person name="Bilcke G."/>
        </authorList>
    </citation>
    <scope>NUCLEOTIDE SEQUENCE</scope>
</reference>
<evidence type="ECO:0000256" key="2">
    <source>
        <dbReference type="ARBA" id="ARBA00022737"/>
    </source>
</evidence>
<protein>
    <submittedName>
        <fullName evidence="3">Uncharacterized protein</fullName>
    </submittedName>
</protein>
<dbReference type="AlphaFoldDB" id="A0AAD2JHX4"/>
<dbReference type="Gene3D" id="3.80.10.10">
    <property type="entry name" value="Ribonuclease Inhibitor"/>
    <property type="match status" value="1"/>
</dbReference>
<proteinExistence type="predicted"/>
<dbReference type="Proteomes" id="UP001295423">
    <property type="component" value="Unassembled WGS sequence"/>
</dbReference>
<keyword evidence="1" id="KW-0433">Leucine-rich repeat</keyword>
<comment type="caution">
    <text evidence="3">The sequence shown here is derived from an EMBL/GenBank/DDBJ whole genome shotgun (WGS) entry which is preliminary data.</text>
</comment>
<accession>A0AAD2JHX4</accession>
<evidence type="ECO:0000256" key="1">
    <source>
        <dbReference type="ARBA" id="ARBA00022614"/>
    </source>
</evidence>
<dbReference type="SUPFAM" id="SSF52047">
    <property type="entry name" value="RNI-like"/>
    <property type="match status" value="1"/>
</dbReference>
<dbReference type="GO" id="GO:0005737">
    <property type="term" value="C:cytoplasm"/>
    <property type="evidence" value="ECO:0007669"/>
    <property type="project" value="TreeGrafter"/>
</dbReference>
<dbReference type="PANTHER" id="PTHR48051">
    <property type="match status" value="1"/>
</dbReference>
<evidence type="ECO:0000313" key="3">
    <source>
        <dbReference type="EMBL" id="CAJ1952791.1"/>
    </source>
</evidence>
<dbReference type="InterPro" id="IPR032675">
    <property type="entry name" value="LRR_dom_sf"/>
</dbReference>
<keyword evidence="4" id="KW-1185">Reference proteome</keyword>
<dbReference type="EMBL" id="CAKOGP040001814">
    <property type="protein sequence ID" value="CAJ1952791.1"/>
    <property type="molecule type" value="Genomic_DNA"/>
</dbReference>
<keyword evidence="2" id="KW-0677">Repeat</keyword>
<organism evidence="3 4">
    <name type="scientific">Cylindrotheca closterium</name>
    <dbReference type="NCBI Taxonomy" id="2856"/>
    <lineage>
        <taxon>Eukaryota</taxon>
        <taxon>Sar</taxon>
        <taxon>Stramenopiles</taxon>
        <taxon>Ochrophyta</taxon>
        <taxon>Bacillariophyta</taxon>
        <taxon>Bacillariophyceae</taxon>
        <taxon>Bacillariophycidae</taxon>
        <taxon>Bacillariales</taxon>
        <taxon>Bacillariaceae</taxon>
        <taxon>Cylindrotheca</taxon>
    </lineage>
</organism>
<sequence length="424" mass="47842">MQIRPKHKRRIQEENIIKMTSISAPESHRQDESFLRLQSHVPASIGSTSSDIEELELTVMRESLPPEIGNLTILKTLRIVESPIVLRSQELSKLKCKDIESLEIRCLFEESKLVSLPIQIWDFHCLQSLTINSPHGSMQCLPMEIERLTNLEELDVCNHELRLVPVSLSKLTKLRSLRLSATRLQQLPAEIGKLSNLEVLDLDMCSQLSVVDFLATATGLENSLKVIRVTHNVQLRSSSTQPFQQTARLAQLCQFVKKCKGIEVIDLKGNEIGNLEGFQSLLSSELQSTSRLRLISLKENPIIYHSLEEEDQARLAQLLRVHRSLGSFGGGQTIEGDRTIVDKVVDAIVLRSWACPETNHWIELNRTGRCLVMNQGQPTIALSVWPVVLARANHVFSKYRAKKRSANAIYFLLRNNPELLGSLG</sequence>